<gene>
    <name evidence="2" type="ORF">AVEN_13704_1</name>
    <name evidence="3" type="ORF">AVEN_20536_1</name>
    <name evidence="1" type="ORF">AVEN_234061_1</name>
    <name evidence="4" type="ORF">AVEN_85575_1</name>
</gene>
<evidence type="ECO:0000313" key="4">
    <source>
        <dbReference type="EMBL" id="GBO28194.1"/>
    </source>
</evidence>
<keyword evidence="5" id="KW-1185">Reference proteome</keyword>
<dbReference type="AlphaFoldDB" id="A0A4Y2VW93"/>
<dbReference type="EMBL" id="BGPR01051227">
    <property type="protein sequence ID" value="GBO28194.1"/>
    <property type="molecule type" value="Genomic_DNA"/>
</dbReference>
<evidence type="ECO:0000313" key="5">
    <source>
        <dbReference type="Proteomes" id="UP000499080"/>
    </source>
</evidence>
<organism evidence="3 5">
    <name type="scientific">Araneus ventricosus</name>
    <name type="common">Orbweaver spider</name>
    <name type="synonym">Epeira ventricosa</name>
    <dbReference type="NCBI Taxonomy" id="182803"/>
    <lineage>
        <taxon>Eukaryota</taxon>
        <taxon>Metazoa</taxon>
        <taxon>Ecdysozoa</taxon>
        <taxon>Arthropoda</taxon>
        <taxon>Chelicerata</taxon>
        <taxon>Arachnida</taxon>
        <taxon>Araneae</taxon>
        <taxon>Araneomorphae</taxon>
        <taxon>Entelegynae</taxon>
        <taxon>Araneoidea</taxon>
        <taxon>Araneidae</taxon>
        <taxon>Araneus</taxon>
    </lineage>
</organism>
<proteinExistence type="predicted"/>
<dbReference type="EMBL" id="BGPR01051068">
    <property type="protein sequence ID" value="GBO28046.1"/>
    <property type="molecule type" value="Genomic_DNA"/>
</dbReference>
<evidence type="ECO:0000313" key="3">
    <source>
        <dbReference type="EMBL" id="GBO28047.1"/>
    </source>
</evidence>
<dbReference type="Proteomes" id="UP000499080">
    <property type="component" value="Unassembled WGS sequence"/>
</dbReference>
<evidence type="ECO:0000313" key="2">
    <source>
        <dbReference type="EMBL" id="GBO28046.1"/>
    </source>
</evidence>
<dbReference type="EMBL" id="BGPR01051069">
    <property type="protein sequence ID" value="GBO28047.1"/>
    <property type="molecule type" value="Genomic_DNA"/>
</dbReference>
<name>A0A4Y2VW93_ARAVE</name>
<reference evidence="3 5" key="1">
    <citation type="journal article" date="2019" name="Sci. Rep.">
        <title>Orb-weaving spider Araneus ventricosus genome elucidates the spidroin gene catalogue.</title>
        <authorList>
            <person name="Kono N."/>
            <person name="Nakamura H."/>
            <person name="Ohtoshi R."/>
            <person name="Moran D.A.P."/>
            <person name="Shinohara A."/>
            <person name="Yoshida Y."/>
            <person name="Fujiwara M."/>
            <person name="Mori M."/>
            <person name="Tomita M."/>
            <person name="Arakawa K."/>
        </authorList>
    </citation>
    <scope>NUCLEOTIDE SEQUENCE [LARGE SCALE GENOMIC DNA]</scope>
</reference>
<protein>
    <submittedName>
        <fullName evidence="3">Uncharacterized protein</fullName>
    </submittedName>
</protein>
<comment type="caution">
    <text evidence="3">The sequence shown here is derived from an EMBL/GenBank/DDBJ whole genome shotgun (WGS) entry which is preliminary data.</text>
</comment>
<dbReference type="EMBL" id="BGPR01051064">
    <property type="protein sequence ID" value="GBO28042.1"/>
    <property type="molecule type" value="Genomic_DNA"/>
</dbReference>
<evidence type="ECO:0000313" key="1">
    <source>
        <dbReference type="EMBL" id="GBO28042.1"/>
    </source>
</evidence>
<sequence length="101" mass="11192">MGATVNRYCTTIEILRPAIQNRSASFWHCVAPRQRSPSCSTTHTTIAAAGRCLTIPPTVPILLPATTFYSSTEIYSICSKVMDRRINPRKNCSVRKTSETS</sequence>
<accession>A0A4Y2VW93</accession>